<reference evidence="3 4" key="1">
    <citation type="journal article" date="2013" name="BMC Genomics">
        <title>Genomics-driven discovery of the pneumocandin biosynthetic gene cluster in the fungus Glarea lozoyensis.</title>
        <authorList>
            <person name="Chen L."/>
            <person name="Yue Q."/>
            <person name="Zhang X."/>
            <person name="Xiang M."/>
            <person name="Wang C."/>
            <person name="Li S."/>
            <person name="Che Y."/>
            <person name="Ortiz-Lopez F.J."/>
            <person name="Bills G.F."/>
            <person name="Liu X."/>
            <person name="An Z."/>
        </authorList>
    </citation>
    <scope>NUCLEOTIDE SEQUENCE [LARGE SCALE GENOMIC DNA]</scope>
    <source>
        <strain evidence="4">ATCC 20868 / MF5171</strain>
    </source>
</reference>
<dbReference type="HOGENOM" id="CLU_052067_0_0_1"/>
<sequence length="331" mass="36617">MNNDSTPTPAAALPSNPSNTLGESAQSTRPRNVLSPAQKRFQAQITKKVEFIDDLIKHSDMLIYMELCVLYYMDCSFFRLLLRSFMQLIFLTPKPAAVPGVAPTHRPWVYVILGPNLICMLLHLFTSRPEAGESMRGYLHGGIIIDLIGQKGPTSKTHLLLLDVLVLALQCFMLAVVMEKDRLGTVLKAYTSPNSAANRSTVPRAEIQDLDAEERGVVRDSVAENGDIELGTMRNREPPSLNGREPNTGGDSDRAALLAEPPPREHSGGGLDTFWSGRAIIADLHILQVIRMHWRDYGIMNGEATESAWQNVGFRAARSMILLRTEMPAGR</sequence>
<dbReference type="PANTHER" id="PTHR39405:SF1">
    <property type="entry name" value="DSC E3 UBIQUITIN LIGASE COMPLEX SUBUNIT 4"/>
    <property type="match status" value="1"/>
</dbReference>
<dbReference type="STRING" id="1116229.S3DB76"/>
<feature type="region of interest" description="Disordered" evidence="1">
    <location>
        <begin position="1"/>
        <end position="33"/>
    </location>
</feature>
<dbReference type="Proteomes" id="UP000016922">
    <property type="component" value="Unassembled WGS sequence"/>
</dbReference>
<keyword evidence="4" id="KW-1185">Reference proteome</keyword>
<dbReference type="InterPro" id="IPR038967">
    <property type="entry name" value="Dsc4-like"/>
</dbReference>
<dbReference type="Pfam" id="PF08508">
    <property type="entry name" value="DUF1746"/>
    <property type="match status" value="1"/>
</dbReference>
<dbReference type="GeneID" id="19459434"/>
<accession>S3DB76</accession>
<organism evidence="3 4">
    <name type="scientific">Glarea lozoyensis (strain ATCC 20868 / MF5171)</name>
    <dbReference type="NCBI Taxonomy" id="1116229"/>
    <lineage>
        <taxon>Eukaryota</taxon>
        <taxon>Fungi</taxon>
        <taxon>Dikarya</taxon>
        <taxon>Ascomycota</taxon>
        <taxon>Pezizomycotina</taxon>
        <taxon>Leotiomycetes</taxon>
        <taxon>Helotiales</taxon>
        <taxon>Helotiaceae</taxon>
        <taxon>Glarea</taxon>
    </lineage>
</organism>
<evidence type="ECO:0000259" key="2">
    <source>
        <dbReference type="Pfam" id="PF08508"/>
    </source>
</evidence>
<dbReference type="AlphaFoldDB" id="S3DB76"/>
<name>S3DB76_GLAL2</name>
<protein>
    <recommendedName>
        <fullName evidence="2">DUF1746 domain-containing protein</fullName>
    </recommendedName>
</protein>
<proteinExistence type="predicted"/>
<dbReference type="InterPro" id="IPR013715">
    <property type="entry name" value="DUF1746"/>
</dbReference>
<dbReference type="RefSeq" id="XP_008083325.1">
    <property type="nucleotide sequence ID" value="XM_008085134.1"/>
</dbReference>
<dbReference type="KEGG" id="glz:GLAREA_00376"/>
<dbReference type="OMA" id="DCSFFWL"/>
<evidence type="ECO:0000313" key="4">
    <source>
        <dbReference type="Proteomes" id="UP000016922"/>
    </source>
</evidence>
<dbReference type="eggNOG" id="ENOG502S4TY">
    <property type="taxonomic scope" value="Eukaryota"/>
</dbReference>
<dbReference type="GO" id="GO:0005783">
    <property type="term" value="C:endoplasmic reticulum"/>
    <property type="evidence" value="ECO:0007669"/>
    <property type="project" value="TreeGrafter"/>
</dbReference>
<feature type="domain" description="DUF1746" evidence="2">
    <location>
        <begin position="60"/>
        <end position="173"/>
    </location>
</feature>
<gene>
    <name evidence="3" type="ORF">GLAREA_00376</name>
</gene>
<dbReference type="OrthoDB" id="5428737at2759"/>
<dbReference type="PANTHER" id="PTHR39405">
    <property type="entry name" value="DSC E3 UBIQUITIN LIGASE COMPLEX SUBUNIT 4"/>
    <property type="match status" value="1"/>
</dbReference>
<feature type="compositionally biased region" description="Polar residues" evidence="1">
    <location>
        <begin position="15"/>
        <end position="30"/>
    </location>
</feature>
<feature type="region of interest" description="Disordered" evidence="1">
    <location>
        <begin position="227"/>
        <end position="269"/>
    </location>
</feature>
<dbReference type="EMBL" id="KE145367">
    <property type="protein sequence ID" value="EPE29216.1"/>
    <property type="molecule type" value="Genomic_DNA"/>
</dbReference>
<dbReference type="GO" id="GO:0032933">
    <property type="term" value="P:SREBP signaling pathway"/>
    <property type="evidence" value="ECO:0007669"/>
    <property type="project" value="InterPro"/>
</dbReference>
<evidence type="ECO:0000313" key="3">
    <source>
        <dbReference type="EMBL" id="EPE29216.1"/>
    </source>
</evidence>
<evidence type="ECO:0000256" key="1">
    <source>
        <dbReference type="SAM" id="MobiDB-lite"/>
    </source>
</evidence>
<dbReference type="GO" id="GO:0044695">
    <property type="term" value="C:Dsc E3 ubiquitin ligase complex"/>
    <property type="evidence" value="ECO:0007669"/>
    <property type="project" value="InterPro"/>
</dbReference>